<protein>
    <recommendedName>
        <fullName evidence="4">RNase H type-1 domain-containing protein</fullName>
    </recommendedName>
</protein>
<evidence type="ECO:0000313" key="2">
    <source>
        <dbReference type="EMBL" id="KAK2610623.1"/>
    </source>
</evidence>
<dbReference type="EMBL" id="JAUJFL010000002">
    <property type="protein sequence ID" value="KAK2610623.1"/>
    <property type="molecule type" value="Genomic_DNA"/>
</dbReference>
<name>A0AAD9SKI2_PHOAM</name>
<dbReference type="Gene3D" id="3.30.420.10">
    <property type="entry name" value="Ribonuclease H-like superfamily/Ribonuclease H"/>
    <property type="match status" value="1"/>
</dbReference>
<feature type="region of interest" description="Disordered" evidence="1">
    <location>
        <begin position="1"/>
        <end position="22"/>
    </location>
</feature>
<feature type="region of interest" description="Disordered" evidence="1">
    <location>
        <begin position="277"/>
        <end position="322"/>
    </location>
</feature>
<dbReference type="SUPFAM" id="SSF53098">
    <property type="entry name" value="Ribonuclease H-like"/>
    <property type="match status" value="1"/>
</dbReference>
<keyword evidence="3" id="KW-1185">Reference proteome</keyword>
<sequence>MTKKKPLAKRPTKRGRKRAREIERQENLAKKAIRKENYRNELALLHAVTDGFGLRFCGDIIIQPREDATQAATQASAAPFDPSHRVFFVSSASIAERAKGKDEGAGQKTNMRSAGAAVVYRRRPAETNQIWQRNLFGLGVSAGNRKIEAGVLAIAECLTIAGTEITCAKDQPTPRKVTVFSDCRAAMDRVNRFRRVDRTEKELYGVPVHRKLITASQYLSRHLGVEVELRWVPGHSRVEGNRHAEVAAQKAAAILKIRKGGDSLDKGLQALIERATQSGSKCSETQSTTQFNEHEDPTKPSANPIIPRIRVSPDNSTGPSTIGLGPSLILTVTPPIQARPSRSKLALPIITVGASEKPDVYLENLN</sequence>
<proteinExistence type="predicted"/>
<evidence type="ECO:0000256" key="1">
    <source>
        <dbReference type="SAM" id="MobiDB-lite"/>
    </source>
</evidence>
<dbReference type="InterPro" id="IPR036397">
    <property type="entry name" value="RNaseH_sf"/>
</dbReference>
<dbReference type="GO" id="GO:0003676">
    <property type="term" value="F:nucleic acid binding"/>
    <property type="evidence" value="ECO:0007669"/>
    <property type="project" value="InterPro"/>
</dbReference>
<gene>
    <name evidence="2" type="ORF">N8I77_004038</name>
</gene>
<comment type="caution">
    <text evidence="2">The sequence shown here is derived from an EMBL/GenBank/DDBJ whole genome shotgun (WGS) entry which is preliminary data.</text>
</comment>
<organism evidence="2 3">
    <name type="scientific">Phomopsis amygdali</name>
    <name type="common">Fusicoccum amygdali</name>
    <dbReference type="NCBI Taxonomy" id="1214568"/>
    <lineage>
        <taxon>Eukaryota</taxon>
        <taxon>Fungi</taxon>
        <taxon>Dikarya</taxon>
        <taxon>Ascomycota</taxon>
        <taxon>Pezizomycotina</taxon>
        <taxon>Sordariomycetes</taxon>
        <taxon>Sordariomycetidae</taxon>
        <taxon>Diaporthales</taxon>
        <taxon>Diaporthaceae</taxon>
        <taxon>Diaporthe</taxon>
    </lineage>
</organism>
<dbReference type="Proteomes" id="UP001265746">
    <property type="component" value="Unassembled WGS sequence"/>
</dbReference>
<evidence type="ECO:0000313" key="3">
    <source>
        <dbReference type="Proteomes" id="UP001265746"/>
    </source>
</evidence>
<accession>A0AAD9SKI2</accession>
<dbReference type="InterPro" id="IPR012337">
    <property type="entry name" value="RNaseH-like_sf"/>
</dbReference>
<evidence type="ECO:0008006" key="4">
    <source>
        <dbReference type="Google" id="ProtNLM"/>
    </source>
</evidence>
<feature type="compositionally biased region" description="Basic residues" evidence="1">
    <location>
        <begin position="1"/>
        <end position="19"/>
    </location>
</feature>
<feature type="compositionally biased region" description="Polar residues" evidence="1">
    <location>
        <begin position="277"/>
        <end position="291"/>
    </location>
</feature>
<reference evidence="2" key="1">
    <citation type="submission" date="2023-06" db="EMBL/GenBank/DDBJ databases">
        <authorList>
            <person name="Noh H."/>
        </authorList>
    </citation>
    <scope>NUCLEOTIDE SEQUENCE</scope>
    <source>
        <strain evidence="2">DUCC20226</strain>
    </source>
</reference>
<dbReference type="AlphaFoldDB" id="A0AAD9SKI2"/>